<feature type="region of interest" description="Disordered" evidence="1">
    <location>
        <begin position="1"/>
        <end position="27"/>
    </location>
</feature>
<feature type="compositionally biased region" description="Basic and acidic residues" evidence="1">
    <location>
        <begin position="17"/>
        <end position="27"/>
    </location>
</feature>
<evidence type="ECO:0008006" key="4">
    <source>
        <dbReference type="Google" id="ProtNLM"/>
    </source>
</evidence>
<evidence type="ECO:0000313" key="2">
    <source>
        <dbReference type="EMBL" id="GKT33660.1"/>
    </source>
</evidence>
<dbReference type="EMBL" id="BQXS01003062">
    <property type="protein sequence ID" value="GKT33660.1"/>
    <property type="molecule type" value="Genomic_DNA"/>
</dbReference>
<sequence>ASPKASVNVIGVNKDGSPVKREEPSLKRMVPLEREVLQQEAEMWASPSPEHGPHIQEDDVQTMKDKETNQMDNSMLIDGVLKQTEWQSRSSGTGVTAEKWPIECLTGEDKESHQRCLETSCPMVQRYLQAECSVGWKVLG</sequence>
<feature type="non-terminal residue" evidence="2">
    <location>
        <position position="1"/>
    </location>
</feature>
<dbReference type="Proteomes" id="UP001057375">
    <property type="component" value="Unassembled WGS sequence"/>
</dbReference>
<comment type="caution">
    <text evidence="2">The sequence shown here is derived from an EMBL/GenBank/DDBJ whole genome shotgun (WGS) entry which is preliminary data.</text>
</comment>
<protein>
    <recommendedName>
        <fullName evidence="4">Prolactin receptor</fullName>
    </recommendedName>
</protein>
<evidence type="ECO:0000313" key="3">
    <source>
        <dbReference type="Proteomes" id="UP001057375"/>
    </source>
</evidence>
<reference evidence="2" key="1">
    <citation type="submission" date="2022-03" db="EMBL/GenBank/DDBJ databases">
        <title>Draft genome sequence of Aduncisulcus paluster, a free-living microaerophilic Fornicata.</title>
        <authorList>
            <person name="Yuyama I."/>
            <person name="Kume K."/>
            <person name="Tamura T."/>
            <person name="Inagaki Y."/>
            <person name="Hashimoto T."/>
        </authorList>
    </citation>
    <scope>NUCLEOTIDE SEQUENCE</scope>
    <source>
        <strain evidence="2">NY0171</strain>
    </source>
</reference>
<name>A0ABQ5KME2_9EUKA</name>
<organism evidence="2 3">
    <name type="scientific">Aduncisulcus paluster</name>
    <dbReference type="NCBI Taxonomy" id="2918883"/>
    <lineage>
        <taxon>Eukaryota</taxon>
        <taxon>Metamonada</taxon>
        <taxon>Carpediemonas-like organisms</taxon>
        <taxon>Aduncisulcus</taxon>
    </lineage>
</organism>
<keyword evidence="3" id="KW-1185">Reference proteome</keyword>
<gene>
    <name evidence="2" type="ORF">ADUPG1_002579</name>
</gene>
<accession>A0ABQ5KME2</accession>
<evidence type="ECO:0000256" key="1">
    <source>
        <dbReference type="SAM" id="MobiDB-lite"/>
    </source>
</evidence>
<proteinExistence type="predicted"/>